<comment type="caution">
    <text evidence="1">The sequence shown here is derived from an EMBL/GenBank/DDBJ whole genome shotgun (WGS) entry which is preliminary data.</text>
</comment>
<keyword evidence="2" id="KW-1185">Reference proteome</keyword>
<dbReference type="AlphaFoldDB" id="A0A7W8H9M9"/>
<name>A0A7W8H9M9_9FIRM</name>
<dbReference type="Pfam" id="PF04237">
    <property type="entry name" value="YjbR"/>
    <property type="match status" value="1"/>
</dbReference>
<dbReference type="RefSeq" id="WP_183772899.1">
    <property type="nucleotide sequence ID" value="NZ_JACHFW010000004.1"/>
</dbReference>
<dbReference type="Proteomes" id="UP000543642">
    <property type="component" value="Unassembled WGS sequence"/>
</dbReference>
<dbReference type="GO" id="GO:0003677">
    <property type="term" value="F:DNA binding"/>
    <property type="evidence" value="ECO:0007669"/>
    <property type="project" value="UniProtKB-KW"/>
</dbReference>
<dbReference type="PANTHER" id="PTHR35145:SF1">
    <property type="entry name" value="CYTOPLASMIC PROTEIN"/>
    <property type="match status" value="1"/>
</dbReference>
<keyword evidence="1" id="KW-0238">DNA-binding</keyword>
<dbReference type="InterPro" id="IPR007351">
    <property type="entry name" value="YjbR"/>
</dbReference>
<reference evidence="1 2" key="1">
    <citation type="submission" date="2020-08" db="EMBL/GenBank/DDBJ databases">
        <title>Genomic Encyclopedia of Type Strains, Phase IV (KMG-IV): sequencing the most valuable type-strain genomes for metagenomic binning, comparative biology and taxonomic classification.</title>
        <authorList>
            <person name="Goeker M."/>
        </authorList>
    </citation>
    <scope>NUCLEOTIDE SEQUENCE [LARGE SCALE GENOMIC DNA]</scope>
    <source>
        <strain evidence="1 2">DSM 106146</strain>
    </source>
</reference>
<dbReference type="PANTHER" id="PTHR35145">
    <property type="entry name" value="CYTOPLASMIC PROTEIN-RELATED"/>
    <property type="match status" value="1"/>
</dbReference>
<dbReference type="EMBL" id="JACHFW010000004">
    <property type="protein sequence ID" value="MBB5264349.1"/>
    <property type="molecule type" value="Genomic_DNA"/>
</dbReference>
<accession>A0A7W8H9M9</accession>
<gene>
    <name evidence="1" type="ORF">HNP82_001460</name>
</gene>
<protein>
    <submittedName>
        <fullName evidence="1">Putative DNA-binding protein (MmcQ/YjbR family)</fullName>
    </submittedName>
</protein>
<organism evidence="1 2">
    <name type="scientific">Catenibacillus scindens</name>
    <dbReference type="NCBI Taxonomy" id="673271"/>
    <lineage>
        <taxon>Bacteria</taxon>
        <taxon>Bacillati</taxon>
        <taxon>Bacillota</taxon>
        <taxon>Clostridia</taxon>
        <taxon>Lachnospirales</taxon>
        <taxon>Lachnospiraceae</taxon>
        <taxon>Catenibacillus</taxon>
    </lineage>
</organism>
<dbReference type="SUPFAM" id="SSF142906">
    <property type="entry name" value="YjbR-like"/>
    <property type="match status" value="1"/>
</dbReference>
<evidence type="ECO:0000313" key="1">
    <source>
        <dbReference type="EMBL" id="MBB5264349.1"/>
    </source>
</evidence>
<evidence type="ECO:0000313" key="2">
    <source>
        <dbReference type="Proteomes" id="UP000543642"/>
    </source>
</evidence>
<sequence>MSDRKGEKSLRGAVLEYAWQNYKTRPDHPWIKYPDYEVLRHEDNRKWFGVIMTVLRKRLGLDDEDDIDILNVKCDPMFGAALKSGDGFFPAYHMQHDRWITVLLDGTVAKEKIFPLIDMSFDLTSGSGKSGGKTAAGPSDWIIPANPKYYDVGRGFAEHREILWKQRNKIFVGDDVYLYMTAPIQAILYKCEVTETDIPYTFEDGNIKISRAMKIRLIETFDPSFLPVGRLKTHGVSSVRSPRRMPASLRDELDVWRNNEHNGEGVTT</sequence>
<dbReference type="InterPro" id="IPR038056">
    <property type="entry name" value="YjbR-like_sf"/>
</dbReference>
<dbReference type="Gene3D" id="3.90.1150.30">
    <property type="match status" value="1"/>
</dbReference>
<proteinExistence type="predicted"/>
<dbReference type="InterPro" id="IPR058532">
    <property type="entry name" value="YjbR/MT2646/Rv2570-like"/>
</dbReference>